<organism evidence="2 3">
    <name type="scientific">Sphaceloma murrayae</name>
    <dbReference type="NCBI Taxonomy" id="2082308"/>
    <lineage>
        <taxon>Eukaryota</taxon>
        <taxon>Fungi</taxon>
        <taxon>Dikarya</taxon>
        <taxon>Ascomycota</taxon>
        <taxon>Pezizomycotina</taxon>
        <taxon>Dothideomycetes</taxon>
        <taxon>Dothideomycetidae</taxon>
        <taxon>Myriangiales</taxon>
        <taxon>Elsinoaceae</taxon>
        <taxon>Sphaceloma</taxon>
    </lineage>
</organism>
<dbReference type="InParanoid" id="A0A2K1R3D3"/>
<sequence>MVASLTAREMEVLGMAMISNRAAVDLDWDKFCSLTGYTRASANVAWYKLKKKLQTEQDAAPRAGKQTTTASKRRKRLHDKTLNNQPVNPPLAQSKRRKTHADARANNGDVAPGAGHDPPSSTDLSRLPHHALDPHRDIPAFALQDLEQYAMAPPAEEGGNSIPGTGIPFESPYHTDTAFNGGGDNGDRENGTLVGRGDGESGGYGRGGPGRSSGDGGGMGDVTGTEA</sequence>
<evidence type="ECO:0000256" key="1">
    <source>
        <dbReference type="SAM" id="MobiDB-lite"/>
    </source>
</evidence>
<reference evidence="2 3" key="1">
    <citation type="submission" date="2017-06" db="EMBL/GenBank/DDBJ databases">
        <title>Draft genome sequence of a variant of Elsinoe murrayae.</title>
        <authorList>
            <person name="Cheng Q."/>
        </authorList>
    </citation>
    <scope>NUCLEOTIDE SEQUENCE [LARGE SCALE GENOMIC DNA]</scope>
    <source>
        <strain evidence="2 3">CQ-2017a</strain>
    </source>
</reference>
<gene>
    <name evidence="2" type="ORF">CAC42_388</name>
</gene>
<protein>
    <submittedName>
        <fullName evidence="2">Uncharacterized protein</fullName>
    </submittedName>
</protein>
<comment type="caution">
    <text evidence="2">The sequence shown here is derived from an EMBL/GenBank/DDBJ whole genome shotgun (WGS) entry which is preliminary data.</text>
</comment>
<evidence type="ECO:0000313" key="3">
    <source>
        <dbReference type="Proteomes" id="UP000243797"/>
    </source>
</evidence>
<feature type="region of interest" description="Disordered" evidence="1">
    <location>
        <begin position="55"/>
        <end position="132"/>
    </location>
</feature>
<feature type="compositionally biased region" description="Gly residues" evidence="1">
    <location>
        <begin position="194"/>
        <end position="221"/>
    </location>
</feature>
<evidence type="ECO:0000313" key="2">
    <source>
        <dbReference type="EMBL" id="PNS21790.1"/>
    </source>
</evidence>
<name>A0A2K1R3D3_9PEZI</name>
<dbReference type="AlphaFoldDB" id="A0A2K1R3D3"/>
<feature type="region of interest" description="Disordered" evidence="1">
    <location>
        <begin position="153"/>
        <end position="227"/>
    </location>
</feature>
<keyword evidence="3" id="KW-1185">Reference proteome</keyword>
<dbReference type="Proteomes" id="UP000243797">
    <property type="component" value="Unassembled WGS sequence"/>
</dbReference>
<proteinExistence type="predicted"/>
<dbReference type="EMBL" id="NKHZ01000001">
    <property type="protein sequence ID" value="PNS21790.1"/>
    <property type="molecule type" value="Genomic_DNA"/>
</dbReference>
<accession>A0A2K1R3D3</accession>